<organism evidence="2">
    <name type="scientific">marine sediment metagenome</name>
    <dbReference type="NCBI Taxonomy" id="412755"/>
    <lineage>
        <taxon>unclassified sequences</taxon>
        <taxon>metagenomes</taxon>
        <taxon>ecological metagenomes</taxon>
    </lineage>
</organism>
<protein>
    <recommendedName>
        <fullName evidence="3">Gram-positive cocci surface proteins LPxTG domain-containing protein</fullName>
    </recommendedName>
</protein>
<feature type="transmembrane region" description="Helical" evidence="1">
    <location>
        <begin position="12"/>
        <end position="29"/>
    </location>
</feature>
<dbReference type="EMBL" id="LAZR01008191">
    <property type="protein sequence ID" value="KKM80402.1"/>
    <property type="molecule type" value="Genomic_DNA"/>
</dbReference>
<proteinExistence type="predicted"/>
<evidence type="ECO:0008006" key="3">
    <source>
        <dbReference type="Google" id="ProtNLM"/>
    </source>
</evidence>
<feature type="transmembrane region" description="Helical" evidence="1">
    <location>
        <begin position="35"/>
        <end position="57"/>
    </location>
</feature>
<sequence>MLFVSKYGNPYYYLVSGIILIAAMSYSIFENPGDIFQMFLLILGFVFVITGIVMLVYKQRKKKLKDNT</sequence>
<reference evidence="2" key="1">
    <citation type="journal article" date="2015" name="Nature">
        <title>Complex archaea that bridge the gap between prokaryotes and eukaryotes.</title>
        <authorList>
            <person name="Spang A."/>
            <person name="Saw J.H."/>
            <person name="Jorgensen S.L."/>
            <person name="Zaremba-Niedzwiedzka K."/>
            <person name="Martijn J."/>
            <person name="Lind A.E."/>
            <person name="van Eijk R."/>
            <person name="Schleper C."/>
            <person name="Guy L."/>
            <person name="Ettema T.J."/>
        </authorList>
    </citation>
    <scope>NUCLEOTIDE SEQUENCE</scope>
</reference>
<name>A0A0F9NG77_9ZZZZ</name>
<comment type="caution">
    <text evidence="2">The sequence shown here is derived from an EMBL/GenBank/DDBJ whole genome shotgun (WGS) entry which is preliminary data.</text>
</comment>
<evidence type="ECO:0000313" key="2">
    <source>
        <dbReference type="EMBL" id="KKM80402.1"/>
    </source>
</evidence>
<keyword evidence="1" id="KW-1133">Transmembrane helix</keyword>
<keyword evidence="1" id="KW-0812">Transmembrane</keyword>
<dbReference type="NCBIfam" id="TIGR01167">
    <property type="entry name" value="LPXTG_anchor"/>
    <property type="match status" value="1"/>
</dbReference>
<evidence type="ECO:0000256" key="1">
    <source>
        <dbReference type="SAM" id="Phobius"/>
    </source>
</evidence>
<gene>
    <name evidence="2" type="ORF">LCGC14_1340250</name>
</gene>
<keyword evidence="1" id="KW-0472">Membrane</keyword>
<dbReference type="AlphaFoldDB" id="A0A0F9NG77"/>
<accession>A0A0F9NG77</accession>